<dbReference type="AlphaFoldDB" id="A0A172XYJ5"/>
<proteinExistence type="predicted"/>
<name>A0A172XYJ5_9FLAO</name>
<evidence type="ECO:0000313" key="2">
    <source>
        <dbReference type="EMBL" id="ANF52011.1"/>
    </source>
</evidence>
<reference evidence="2 3" key="1">
    <citation type="submission" date="2016-04" db="EMBL/GenBank/DDBJ databases">
        <title>Complete Genome Sequence of Chryseobacterium sp. IHBB 10212.</title>
        <authorList>
            <person name="Pal M."/>
            <person name="Swarnkar M.K."/>
            <person name="Kaushal K."/>
            <person name="Chhibber S."/>
            <person name="Singh A.K."/>
            <person name="Gulati A."/>
        </authorList>
    </citation>
    <scope>NUCLEOTIDE SEQUENCE [LARGE SCALE GENOMIC DNA]</scope>
    <source>
        <strain evidence="2 3">IHBB 10212</strain>
    </source>
</reference>
<dbReference type="Proteomes" id="UP000077824">
    <property type="component" value="Chromosome"/>
</dbReference>
<dbReference type="OrthoDB" id="1076922at2"/>
<dbReference type="EMBL" id="CP015199">
    <property type="protein sequence ID" value="ANF52011.1"/>
    <property type="molecule type" value="Genomic_DNA"/>
</dbReference>
<accession>A0A172XYJ5</accession>
<protein>
    <recommendedName>
        <fullName evidence="1">Tsi6 domain-containing protein</fullName>
    </recommendedName>
</protein>
<feature type="domain" description="Tsi6" evidence="1">
    <location>
        <begin position="28"/>
        <end position="90"/>
    </location>
</feature>
<evidence type="ECO:0000259" key="1">
    <source>
        <dbReference type="Pfam" id="PF18660"/>
    </source>
</evidence>
<keyword evidence="3" id="KW-1185">Reference proteome</keyword>
<dbReference type="Pfam" id="PF18660">
    <property type="entry name" value="Tsi6"/>
    <property type="match status" value="1"/>
</dbReference>
<dbReference type="InterPro" id="IPR040818">
    <property type="entry name" value="Tsi6"/>
</dbReference>
<evidence type="ECO:0000313" key="3">
    <source>
        <dbReference type="Proteomes" id="UP000077824"/>
    </source>
</evidence>
<dbReference type="KEGG" id="chh:A0O34_16485"/>
<dbReference type="RefSeq" id="WP_066757013.1">
    <property type="nucleotide sequence ID" value="NZ_CP015199.1"/>
</dbReference>
<sequence length="102" mass="11965">MNYKEVNTKKEYNNLLSELSIESKNLADKYPEISIYKSIYNQIIDIESMISNNIKLSENDIYKKYSIGAIAVKNFDCENDIFGRKLQDLFGALFEYWDMPQS</sequence>
<organism evidence="2 3">
    <name type="scientific">Chryseobacterium glaciei</name>
    <dbReference type="NCBI Taxonomy" id="1685010"/>
    <lineage>
        <taxon>Bacteria</taxon>
        <taxon>Pseudomonadati</taxon>
        <taxon>Bacteroidota</taxon>
        <taxon>Flavobacteriia</taxon>
        <taxon>Flavobacteriales</taxon>
        <taxon>Weeksellaceae</taxon>
        <taxon>Chryseobacterium group</taxon>
        <taxon>Chryseobacterium</taxon>
    </lineage>
</organism>
<gene>
    <name evidence="2" type="ORF">A0O34_16485</name>
</gene>